<sequence length="61" mass="7091">MKNSIERSEESGITRREDLDVGLIRAIFMQAYLAGREDGLNGIFIECNFAFENFLEQQYLQ</sequence>
<protein>
    <submittedName>
        <fullName evidence="1">Uncharacterized protein</fullName>
    </submittedName>
</protein>
<dbReference type="RefSeq" id="WP_099643099.1">
    <property type="nucleotide sequence ID" value="NZ_NKHF01000076.1"/>
</dbReference>
<dbReference type="EMBL" id="NKHF01000076">
    <property type="protein sequence ID" value="PCK30709.1"/>
    <property type="molecule type" value="Genomic_DNA"/>
</dbReference>
<dbReference type="Proteomes" id="UP000228621">
    <property type="component" value="Unassembled WGS sequence"/>
</dbReference>
<organism evidence="1 2">
    <name type="scientific">Pseudoalteromonas piscicida</name>
    <dbReference type="NCBI Taxonomy" id="43662"/>
    <lineage>
        <taxon>Bacteria</taxon>
        <taxon>Pseudomonadati</taxon>
        <taxon>Pseudomonadota</taxon>
        <taxon>Gammaproteobacteria</taxon>
        <taxon>Alteromonadales</taxon>
        <taxon>Pseudoalteromonadaceae</taxon>
        <taxon>Pseudoalteromonas</taxon>
    </lineage>
</organism>
<evidence type="ECO:0000313" key="2">
    <source>
        <dbReference type="Proteomes" id="UP000228621"/>
    </source>
</evidence>
<evidence type="ECO:0000313" key="1">
    <source>
        <dbReference type="EMBL" id="PCK30709.1"/>
    </source>
</evidence>
<keyword evidence="2" id="KW-1185">Reference proteome</keyword>
<proteinExistence type="predicted"/>
<comment type="caution">
    <text evidence="1">The sequence shown here is derived from an EMBL/GenBank/DDBJ whole genome shotgun (WGS) entry which is preliminary data.</text>
</comment>
<accession>A0A2A5JN00</accession>
<reference evidence="2" key="1">
    <citation type="journal article" date="2019" name="Genome Announc.">
        <title>Draft Genome Sequence of Pseudoalteromonas piscicida Strain 36Y ROTHPW, an Hypersaline Seawater Isolate from the South Coast of Sonora, Mexico.</title>
        <authorList>
            <person name="Sanchez-Diaz R."/>
            <person name="Molina-Garza Z.J."/>
            <person name="Cruz-Suarez L.E."/>
            <person name="Selvin J."/>
            <person name="Kiran G.S."/>
            <person name="Ibarra-Gamez J.C."/>
            <person name="Gomez-Gil B."/>
            <person name="Galaviz-Silva L."/>
        </authorList>
    </citation>
    <scope>NUCLEOTIDE SEQUENCE [LARGE SCALE GENOMIC DNA]</scope>
    <source>
        <strain evidence="2">36Y_RITHPW</strain>
    </source>
</reference>
<dbReference type="OrthoDB" id="7066692at2"/>
<name>A0A2A5JN00_PSEO7</name>
<dbReference type="AlphaFoldDB" id="A0A2A5JN00"/>
<gene>
    <name evidence="1" type="ORF">CEX98_16315</name>
</gene>